<dbReference type="PANTHER" id="PTHR48435">
    <property type="entry name" value="POLYPROTEIN"/>
    <property type="match status" value="1"/>
</dbReference>
<gene>
    <name evidence="1" type="ORF">BOLC8T48764H</name>
</gene>
<proteinExistence type="predicted"/>
<dbReference type="EMBL" id="LR031879">
    <property type="protein sequence ID" value="VDD55535.1"/>
    <property type="molecule type" value="Genomic_DNA"/>
</dbReference>
<dbReference type="InterPro" id="IPR053098">
    <property type="entry name" value="Petuviruses_polyprotein"/>
</dbReference>
<reference evidence="1" key="1">
    <citation type="submission" date="2018-11" db="EMBL/GenBank/DDBJ databases">
        <authorList>
            <consortium name="Genoscope - CEA"/>
            <person name="William W."/>
        </authorList>
    </citation>
    <scope>NUCLEOTIDE SEQUENCE</scope>
</reference>
<accession>A0A3P6GEH5</accession>
<evidence type="ECO:0000313" key="1">
    <source>
        <dbReference type="EMBL" id="VDD55535.1"/>
    </source>
</evidence>
<sequence length="121" mass="14058">MIPRKFSEGMIHQWRTHGYAHLHYGTIRLALTLHGRKSLPVVARMVLHDTRYKQYQHACIATLHTALNAGTIFIILFQNFHVAHEDLQIYQNRQIQLQITGAPQIGNTYAATFHHQMAYRV</sequence>
<dbReference type="InterPro" id="IPR028919">
    <property type="entry name" value="Viral_movement"/>
</dbReference>
<organism evidence="1">
    <name type="scientific">Brassica oleracea</name>
    <name type="common">Wild cabbage</name>
    <dbReference type="NCBI Taxonomy" id="3712"/>
    <lineage>
        <taxon>Eukaryota</taxon>
        <taxon>Viridiplantae</taxon>
        <taxon>Streptophyta</taxon>
        <taxon>Embryophyta</taxon>
        <taxon>Tracheophyta</taxon>
        <taxon>Spermatophyta</taxon>
        <taxon>Magnoliopsida</taxon>
        <taxon>eudicotyledons</taxon>
        <taxon>Gunneridae</taxon>
        <taxon>Pentapetalae</taxon>
        <taxon>rosids</taxon>
        <taxon>malvids</taxon>
        <taxon>Brassicales</taxon>
        <taxon>Brassicaceae</taxon>
        <taxon>Brassiceae</taxon>
        <taxon>Brassica</taxon>
    </lineage>
</organism>
<dbReference type="AlphaFoldDB" id="A0A3P6GEH5"/>
<dbReference type="Pfam" id="PF01107">
    <property type="entry name" value="MP"/>
    <property type="match status" value="1"/>
</dbReference>
<name>A0A3P6GEH5_BRAOL</name>
<dbReference type="PANTHER" id="PTHR48435:SF1">
    <property type="entry name" value="POLYPROTEIN"/>
    <property type="match status" value="1"/>
</dbReference>
<protein>
    <submittedName>
        <fullName evidence="1">Uncharacterized protein</fullName>
    </submittedName>
</protein>